<accession>A0AA42P6B7</accession>
<dbReference type="RefSeq" id="WP_279640964.1">
    <property type="nucleotide sequence ID" value="NZ_JAOCAE010000001.1"/>
</dbReference>
<organism evidence="1 2">
    <name type="scientific">Stutzerimonas stutzeri</name>
    <name type="common">Pseudomonas stutzeri</name>
    <dbReference type="NCBI Taxonomy" id="316"/>
    <lineage>
        <taxon>Bacteria</taxon>
        <taxon>Pseudomonadati</taxon>
        <taxon>Pseudomonadota</taxon>
        <taxon>Gammaproteobacteria</taxon>
        <taxon>Pseudomonadales</taxon>
        <taxon>Pseudomonadaceae</taxon>
        <taxon>Stutzerimonas</taxon>
    </lineage>
</organism>
<dbReference type="Pfam" id="PF08748">
    <property type="entry name" value="Phage_TAC_4"/>
    <property type="match status" value="1"/>
</dbReference>
<name>A0AA42P6B7_STUST</name>
<protein>
    <submittedName>
        <fullName evidence="1">Phage tail assembly chaperone</fullName>
    </submittedName>
</protein>
<dbReference type="Proteomes" id="UP001158500">
    <property type="component" value="Unassembled WGS sequence"/>
</dbReference>
<proteinExistence type="predicted"/>
<dbReference type="AlphaFoldDB" id="A0AA42P6B7"/>
<evidence type="ECO:0000313" key="2">
    <source>
        <dbReference type="Proteomes" id="UP001158500"/>
    </source>
</evidence>
<sequence length="103" mass="11281">MSVKFTLTPSPTFKAPVEIPLPDGQVAKPVMEFKHRDKDSLDALVKNKSIKDPALLGEILAGWDLDEEFGPASIELLCKNYVMAPKAILTAYINALVDGRRGN</sequence>
<gene>
    <name evidence="1" type="ORF">N5C32_00355</name>
</gene>
<evidence type="ECO:0000313" key="1">
    <source>
        <dbReference type="EMBL" id="MDH1234487.1"/>
    </source>
</evidence>
<dbReference type="EMBL" id="JAOCAE010000001">
    <property type="protein sequence ID" value="MDH1234487.1"/>
    <property type="molecule type" value="Genomic_DNA"/>
</dbReference>
<dbReference type="InterPro" id="IPR014859">
    <property type="entry name" value="Phage_TAC_4"/>
</dbReference>
<comment type="caution">
    <text evidence="1">The sequence shown here is derived from an EMBL/GenBank/DDBJ whole genome shotgun (WGS) entry which is preliminary data.</text>
</comment>
<reference evidence="1" key="1">
    <citation type="submission" date="2022-09" db="EMBL/GenBank/DDBJ databases">
        <title>Intensive care unit water sources are persistently colonized with multi-drug resistant bacteria and are the site of extensive horizontal gene transfer of antibiotic resistance genes.</title>
        <authorList>
            <person name="Diorio-Toth L."/>
        </authorList>
    </citation>
    <scope>NUCLEOTIDE SEQUENCE</scope>
    <source>
        <strain evidence="1">GD03947</strain>
    </source>
</reference>